<protein>
    <submittedName>
        <fullName evidence="2">Uncharacterized protein</fullName>
    </submittedName>
</protein>
<comment type="caution">
    <text evidence="2">The sequence shown here is derived from an EMBL/GenBank/DDBJ whole genome shotgun (WGS) entry which is preliminary data.</text>
</comment>
<proteinExistence type="predicted"/>
<reference evidence="3" key="1">
    <citation type="journal article" date="2019" name="Int. J. Syst. Evol. Microbiol.">
        <title>The Global Catalogue of Microorganisms (GCM) 10K type strain sequencing project: providing services to taxonomists for standard genome sequencing and annotation.</title>
        <authorList>
            <consortium name="The Broad Institute Genomics Platform"/>
            <consortium name="The Broad Institute Genome Sequencing Center for Infectious Disease"/>
            <person name="Wu L."/>
            <person name="Ma J."/>
        </authorList>
    </citation>
    <scope>NUCLEOTIDE SEQUENCE [LARGE SCALE GENOMIC DNA]</scope>
    <source>
        <strain evidence="3">JCM 3106</strain>
    </source>
</reference>
<feature type="compositionally biased region" description="Low complexity" evidence="1">
    <location>
        <begin position="107"/>
        <end position="118"/>
    </location>
</feature>
<organism evidence="2 3">
    <name type="scientific">Streptosporangium longisporum</name>
    <dbReference type="NCBI Taxonomy" id="46187"/>
    <lineage>
        <taxon>Bacteria</taxon>
        <taxon>Bacillati</taxon>
        <taxon>Actinomycetota</taxon>
        <taxon>Actinomycetes</taxon>
        <taxon>Streptosporangiales</taxon>
        <taxon>Streptosporangiaceae</taxon>
        <taxon>Streptosporangium</taxon>
    </lineage>
</organism>
<feature type="region of interest" description="Disordered" evidence="1">
    <location>
        <begin position="1"/>
        <end position="123"/>
    </location>
</feature>
<gene>
    <name evidence="2" type="ORF">GCM10017559_78410</name>
</gene>
<name>A0ABP6LBN7_9ACTN</name>
<accession>A0ABP6LBN7</accession>
<sequence length="169" mass="19453">MTRRPADAPHQVPGTHVHDELAARRARRAGEQRLRDEPHLRLLEREHGVRLTVEELQAADRRMRQVPSPRRRESAPPEPRSRDSRSRESRSRESEPRREVSPIARLSPAEEPSAPVEPARTELDEETLSLQLLVWRRLGPRGFAGFMRDLEEMEAELSKARDDGWGEPG</sequence>
<evidence type="ECO:0000313" key="3">
    <source>
        <dbReference type="Proteomes" id="UP001499930"/>
    </source>
</evidence>
<keyword evidence="3" id="KW-1185">Reference proteome</keyword>
<dbReference type="Proteomes" id="UP001499930">
    <property type="component" value="Unassembled WGS sequence"/>
</dbReference>
<feature type="compositionally biased region" description="Basic and acidic residues" evidence="1">
    <location>
        <begin position="70"/>
        <end position="100"/>
    </location>
</feature>
<dbReference type="EMBL" id="BAAAWD010000029">
    <property type="protein sequence ID" value="GAA3038665.1"/>
    <property type="molecule type" value="Genomic_DNA"/>
</dbReference>
<dbReference type="RefSeq" id="WP_344906617.1">
    <property type="nucleotide sequence ID" value="NZ_BAAAWD010000029.1"/>
</dbReference>
<evidence type="ECO:0000313" key="2">
    <source>
        <dbReference type="EMBL" id="GAA3038665.1"/>
    </source>
</evidence>
<evidence type="ECO:0000256" key="1">
    <source>
        <dbReference type="SAM" id="MobiDB-lite"/>
    </source>
</evidence>
<feature type="compositionally biased region" description="Basic and acidic residues" evidence="1">
    <location>
        <begin position="16"/>
        <end position="63"/>
    </location>
</feature>